<evidence type="ECO:0000256" key="2">
    <source>
        <dbReference type="ARBA" id="ARBA00022840"/>
    </source>
</evidence>
<evidence type="ECO:0000256" key="3">
    <source>
        <dbReference type="ARBA" id="ARBA00023015"/>
    </source>
</evidence>
<reference evidence="7 8" key="1">
    <citation type="submission" date="2018-11" db="EMBL/GenBank/DDBJ databases">
        <title>The draft genome sequence of Amphritea balenae JAMM 1525T.</title>
        <authorList>
            <person name="Fang Z."/>
            <person name="Zhang Y."/>
            <person name="Han X."/>
        </authorList>
    </citation>
    <scope>NUCLEOTIDE SEQUENCE [LARGE SCALE GENOMIC DNA]</scope>
    <source>
        <strain evidence="7 8">JAMM 1525</strain>
    </source>
</reference>
<dbReference type="GO" id="GO:0043565">
    <property type="term" value="F:sequence-specific DNA binding"/>
    <property type="evidence" value="ECO:0007669"/>
    <property type="project" value="InterPro"/>
</dbReference>
<dbReference type="Gene3D" id="1.10.10.60">
    <property type="entry name" value="Homeodomain-like"/>
    <property type="match status" value="1"/>
</dbReference>
<dbReference type="SMART" id="SM00382">
    <property type="entry name" value="AAA"/>
    <property type="match status" value="1"/>
</dbReference>
<protein>
    <submittedName>
        <fullName evidence="7">AAA family ATPase</fullName>
    </submittedName>
</protein>
<dbReference type="CDD" id="cd00009">
    <property type="entry name" value="AAA"/>
    <property type="match status" value="1"/>
</dbReference>
<evidence type="ECO:0000256" key="4">
    <source>
        <dbReference type="ARBA" id="ARBA00023125"/>
    </source>
</evidence>
<dbReference type="InterPro" id="IPR025943">
    <property type="entry name" value="Sigma_54_int_dom_ATP-bd_2"/>
</dbReference>
<dbReference type="InterPro" id="IPR025662">
    <property type="entry name" value="Sigma_54_int_dom_ATP-bd_1"/>
</dbReference>
<dbReference type="SUPFAM" id="SSF52540">
    <property type="entry name" value="P-loop containing nucleoside triphosphate hydrolases"/>
    <property type="match status" value="1"/>
</dbReference>
<dbReference type="OrthoDB" id="9804019at2"/>
<dbReference type="AlphaFoldDB" id="A0A3P1SRA1"/>
<dbReference type="EMBL" id="RQXV01000004">
    <property type="protein sequence ID" value="RRC99640.1"/>
    <property type="molecule type" value="Genomic_DNA"/>
</dbReference>
<dbReference type="SUPFAM" id="SSF46689">
    <property type="entry name" value="Homeodomain-like"/>
    <property type="match status" value="1"/>
</dbReference>
<dbReference type="InterPro" id="IPR035965">
    <property type="entry name" value="PAS-like_dom_sf"/>
</dbReference>
<name>A0A3P1SRA1_9GAMM</name>
<dbReference type="Gene3D" id="3.30.450.20">
    <property type="entry name" value="PAS domain"/>
    <property type="match status" value="1"/>
</dbReference>
<dbReference type="Pfam" id="PF02954">
    <property type="entry name" value="HTH_8"/>
    <property type="match status" value="1"/>
</dbReference>
<dbReference type="GO" id="GO:0005524">
    <property type="term" value="F:ATP binding"/>
    <property type="evidence" value="ECO:0007669"/>
    <property type="project" value="UniProtKB-KW"/>
</dbReference>
<dbReference type="PROSITE" id="PS00688">
    <property type="entry name" value="SIGMA54_INTERACT_3"/>
    <property type="match status" value="1"/>
</dbReference>
<keyword evidence="4" id="KW-0238">DNA-binding</keyword>
<dbReference type="InterPro" id="IPR002078">
    <property type="entry name" value="Sigma_54_int"/>
</dbReference>
<keyword evidence="1" id="KW-0547">Nucleotide-binding</keyword>
<dbReference type="InterPro" id="IPR002197">
    <property type="entry name" value="HTH_Fis"/>
</dbReference>
<dbReference type="GO" id="GO:0006355">
    <property type="term" value="P:regulation of DNA-templated transcription"/>
    <property type="evidence" value="ECO:0007669"/>
    <property type="project" value="InterPro"/>
</dbReference>
<dbReference type="PANTHER" id="PTHR32071">
    <property type="entry name" value="TRANSCRIPTIONAL REGULATORY PROTEIN"/>
    <property type="match status" value="1"/>
</dbReference>
<dbReference type="Pfam" id="PF00158">
    <property type="entry name" value="Sigma54_activat"/>
    <property type="match status" value="1"/>
</dbReference>
<dbReference type="PRINTS" id="PR01590">
    <property type="entry name" value="HTHFIS"/>
</dbReference>
<sequence>MNQLEALLSANDDNLLTLLSSLCQGSIAIDQFCKIVWISDAYREFLALPPDKELRGVHVEEILPSTQLPRVVQTGQPSFLDLMQINNQWCAVTRLPLKNPDNSVFGAIGFIFYHDLDALQPLFDKFARLRKQLVSQNLIRTSKYALDDLIGQSEPLLKIKRQALRAAQLDTTVLLLGETGTGKELLAQGIHNASPRSSGPFVGINMAALPESLVEAELFGAAAGAYTGASRQGRQGKIQLAEGGTLFLDEIADISPAIQAKLLRVIQEREVEALGSNRLEKVDVRIIAATSRNLKQQVDQGLFRADLYYRLNVLPLNLPPLRVRSSDIPSLSHYLLDKIQQETGLPPLQLSPQAIVWLQEYHWPGNVRELHNRLERACVMAEQDQITADDLGASEVTEIPLSEPSPKKQLHKQRDQAELSAIHHALQQCQFNKTLAAEYLGISRATLYNRLKRLT</sequence>
<dbReference type="FunFam" id="3.40.50.300:FF:000006">
    <property type="entry name" value="DNA-binding transcriptional regulator NtrC"/>
    <property type="match status" value="1"/>
</dbReference>
<evidence type="ECO:0000256" key="1">
    <source>
        <dbReference type="ARBA" id="ARBA00022741"/>
    </source>
</evidence>
<dbReference type="PROSITE" id="PS00676">
    <property type="entry name" value="SIGMA54_INTERACT_2"/>
    <property type="match status" value="1"/>
</dbReference>
<keyword evidence="5" id="KW-0804">Transcription</keyword>
<dbReference type="InterPro" id="IPR058031">
    <property type="entry name" value="AAA_lid_NorR"/>
</dbReference>
<dbReference type="InterPro" id="IPR009057">
    <property type="entry name" value="Homeodomain-like_sf"/>
</dbReference>
<proteinExistence type="predicted"/>
<evidence type="ECO:0000313" key="7">
    <source>
        <dbReference type="EMBL" id="RRC99640.1"/>
    </source>
</evidence>
<keyword evidence="3" id="KW-0805">Transcription regulation</keyword>
<organism evidence="7 8">
    <name type="scientific">Amphritea balenae</name>
    <dbReference type="NCBI Taxonomy" id="452629"/>
    <lineage>
        <taxon>Bacteria</taxon>
        <taxon>Pseudomonadati</taxon>
        <taxon>Pseudomonadota</taxon>
        <taxon>Gammaproteobacteria</taxon>
        <taxon>Oceanospirillales</taxon>
        <taxon>Oceanospirillaceae</taxon>
        <taxon>Amphritea</taxon>
    </lineage>
</organism>
<dbReference type="SUPFAM" id="SSF55785">
    <property type="entry name" value="PYP-like sensor domain (PAS domain)"/>
    <property type="match status" value="1"/>
</dbReference>
<dbReference type="Gene3D" id="3.40.50.300">
    <property type="entry name" value="P-loop containing nucleotide triphosphate hydrolases"/>
    <property type="match status" value="1"/>
</dbReference>
<accession>A0A3P1SRA1</accession>
<dbReference type="Gene3D" id="1.10.8.60">
    <property type="match status" value="1"/>
</dbReference>
<keyword evidence="8" id="KW-1185">Reference proteome</keyword>
<dbReference type="PROSITE" id="PS50045">
    <property type="entry name" value="SIGMA54_INTERACT_4"/>
    <property type="match status" value="1"/>
</dbReference>
<dbReference type="InterPro" id="IPR027417">
    <property type="entry name" value="P-loop_NTPase"/>
</dbReference>
<dbReference type="PROSITE" id="PS00675">
    <property type="entry name" value="SIGMA54_INTERACT_1"/>
    <property type="match status" value="1"/>
</dbReference>
<dbReference type="PANTHER" id="PTHR32071:SF99">
    <property type="entry name" value="TRANSCRIPTIONAL REGULATORY PROTEIN"/>
    <property type="match status" value="1"/>
</dbReference>
<keyword evidence="2" id="KW-0067">ATP-binding</keyword>
<dbReference type="Proteomes" id="UP000267535">
    <property type="component" value="Unassembled WGS sequence"/>
</dbReference>
<dbReference type="Pfam" id="PF25601">
    <property type="entry name" value="AAA_lid_14"/>
    <property type="match status" value="1"/>
</dbReference>
<dbReference type="RefSeq" id="WP_124925830.1">
    <property type="nucleotide sequence ID" value="NZ_BMOH01000006.1"/>
</dbReference>
<dbReference type="InterPro" id="IPR003593">
    <property type="entry name" value="AAA+_ATPase"/>
</dbReference>
<comment type="caution">
    <text evidence="7">The sequence shown here is derived from an EMBL/GenBank/DDBJ whole genome shotgun (WGS) entry which is preliminary data.</text>
</comment>
<dbReference type="InterPro" id="IPR025944">
    <property type="entry name" value="Sigma_54_int_dom_CS"/>
</dbReference>
<evidence type="ECO:0000259" key="6">
    <source>
        <dbReference type="PROSITE" id="PS50045"/>
    </source>
</evidence>
<evidence type="ECO:0000256" key="5">
    <source>
        <dbReference type="ARBA" id="ARBA00023163"/>
    </source>
</evidence>
<feature type="domain" description="Sigma-54 factor interaction" evidence="6">
    <location>
        <begin position="149"/>
        <end position="379"/>
    </location>
</feature>
<evidence type="ECO:0000313" key="8">
    <source>
        <dbReference type="Proteomes" id="UP000267535"/>
    </source>
</evidence>
<gene>
    <name evidence="7" type="ORF">EHS89_09070</name>
</gene>